<dbReference type="PANTHER" id="PTHR46696:SF1">
    <property type="entry name" value="CYTOCHROME P450 YJIB-RELATED"/>
    <property type="match status" value="1"/>
</dbReference>
<reference evidence="3 4" key="1">
    <citation type="submission" date="2021-12" db="EMBL/GenBank/DDBJ databases">
        <title>Genome sequence of Kibdelosporangium philippinense ATCC 49844.</title>
        <authorList>
            <person name="Fedorov E.A."/>
            <person name="Omeragic M."/>
            <person name="Shalygina K.F."/>
            <person name="Maclea K.S."/>
        </authorList>
    </citation>
    <scope>NUCLEOTIDE SEQUENCE [LARGE SCALE GENOMIC DNA]</scope>
    <source>
        <strain evidence="3 4">ATCC 49844</strain>
    </source>
</reference>
<evidence type="ECO:0000313" key="3">
    <source>
        <dbReference type="EMBL" id="MCE7003783.1"/>
    </source>
</evidence>
<evidence type="ECO:0000256" key="1">
    <source>
        <dbReference type="ARBA" id="ARBA00010617"/>
    </source>
</evidence>
<dbReference type="InterPro" id="IPR002397">
    <property type="entry name" value="Cyt_P450_B"/>
</dbReference>
<dbReference type="Pfam" id="PF00067">
    <property type="entry name" value="p450"/>
    <property type="match status" value="1"/>
</dbReference>
<dbReference type="PROSITE" id="PS00086">
    <property type="entry name" value="CYTOCHROME_P450"/>
    <property type="match status" value="1"/>
</dbReference>
<dbReference type="InterPro" id="IPR017972">
    <property type="entry name" value="Cyt_P450_CS"/>
</dbReference>
<keyword evidence="2" id="KW-0503">Monooxygenase</keyword>
<keyword evidence="2" id="KW-0349">Heme</keyword>
<dbReference type="PANTHER" id="PTHR46696">
    <property type="entry name" value="P450, PUTATIVE (EUROFUNG)-RELATED"/>
    <property type="match status" value="1"/>
</dbReference>
<protein>
    <submittedName>
        <fullName evidence="3">Cytochrome P450</fullName>
    </submittedName>
</protein>
<accession>A0ABS8ZB67</accession>
<keyword evidence="2" id="KW-0560">Oxidoreductase</keyword>
<dbReference type="Proteomes" id="UP001521150">
    <property type="component" value="Unassembled WGS sequence"/>
</dbReference>
<organism evidence="3 4">
    <name type="scientific">Kibdelosporangium philippinense</name>
    <dbReference type="NCBI Taxonomy" id="211113"/>
    <lineage>
        <taxon>Bacteria</taxon>
        <taxon>Bacillati</taxon>
        <taxon>Actinomycetota</taxon>
        <taxon>Actinomycetes</taxon>
        <taxon>Pseudonocardiales</taxon>
        <taxon>Pseudonocardiaceae</taxon>
        <taxon>Kibdelosporangium</taxon>
    </lineage>
</organism>
<dbReference type="RefSeq" id="WP_233725345.1">
    <property type="nucleotide sequence ID" value="NZ_JAJVCN010000001.1"/>
</dbReference>
<comment type="caution">
    <text evidence="3">The sequence shown here is derived from an EMBL/GenBank/DDBJ whole genome shotgun (WGS) entry which is preliminary data.</text>
</comment>
<keyword evidence="2" id="KW-0479">Metal-binding</keyword>
<comment type="similarity">
    <text evidence="1 2">Belongs to the cytochrome P450 family.</text>
</comment>
<dbReference type="CDD" id="cd11029">
    <property type="entry name" value="CYP107-like"/>
    <property type="match status" value="1"/>
</dbReference>
<dbReference type="EMBL" id="JAJVCN010000001">
    <property type="protein sequence ID" value="MCE7003783.1"/>
    <property type="molecule type" value="Genomic_DNA"/>
</dbReference>
<evidence type="ECO:0000313" key="4">
    <source>
        <dbReference type="Proteomes" id="UP001521150"/>
    </source>
</evidence>
<sequence length="394" mass="43533">MNDVSPFTETTATARYAGFTSLIESGPVRKVTLFTGVPVWLITRHAEARQALAHPDIVKSITEFPHQDHVPADLLAAMNTHMLMANPPDHTRLRKLVSAVFTRRRIETFEPRIKQISAALLDSLDGSPVDLVSEYAYPLPITVICELIGVPALQCDEFRRLSQIAINGPVYSAETYVDAATEMVGLMRDMITQRRARPQQDLLSELITVRDGGDKLTDDELTSMMVLLLVAGHETTVNLIATGMYNLLSHPSQLDKLRADRSLVPSAVEELLRYDGPAMVTIPAKTNAPVRIGDVTIPAGEVVLPTLSSANRDPRRFSSPDQLDITRDDNQHMAFGHGIHHCLGAPLARLEARVAVNDLLDRFPRPRLANPADEPERYPSLLINGITRLDVLID</sequence>
<dbReference type="PRINTS" id="PR00359">
    <property type="entry name" value="BP450"/>
</dbReference>
<dbReference type="Gene3D" id="1.10.630.10">
    <property type="entry name" value="Cytochrome P450"/>
    <property type="match status" value="1"/>
</dbReference>
<dbReference type="SUPFAM" id="SSF48264">
    <property type="entry name" value="Cytochrome P450"/>
    <property type="match status" value="1"/>
</dbReference>
<keyword evidence="4" id="KW-1185">Reference proteome</keyword>
<keyword evidence="2" id="KW-0408">Iron</keyword>
<proteinExistence type="inferred from homology"/>
<dbReference type="InterPro" id="IPR001128">
    <property type="entry name" value="Cyt_P450"/>
</dbReference>
<evidence type="ECO:0000256" key="2">
    <source>
        <dbReference type="RuleBase" id="RU000461"/>
    </source>
</evidence>
<dbReference type="PRINTS" id="PR00385">
    <property type="entry name" value="P450"/>
</dbReference>
<name>A0ABS8ZB67_9PSEU</name>
<dbReference type="InterPro" id="IPR036396">
    <property type="entry name" value="Cyt_P450_sf"/>
</dbReference>
<gene>
    <name evidence="3" type="ORF">LWC34_13235</name>
</gene>